<evidence type="ECO:0000313" key="2">
    <source>
        <dbReference type="EMBL" id="MDT7842670.1"/>
    </source>
</evidence>
<gene>
    <name evidence="2" type="ORF">RQC66_18225</name>
</gene>
<reference evidence="3" key="1">
    <citation type="submission" date="2023-07" db="EMBL/GenBank/DDBJ databases">
        <title>Draft genome sequence of the endophytic actinobacterium Streptomyces justiciae WPN32, a potential antibiotic producer.</title>
        <authorList>
            <person name="Yasawong M."/>
            <person name="Pana W."/>
            <person name="Ganta P."/>
            <person name="Santapan N."/>
            <person name="Songngamsuk T."/>
            <person name="Phatcharaharikarn M."/>
            <person name="Kerdtoob S."/>
            <person name="Nantapong N."/>
        </authorList>
    </citation>
    <scope>NUCLEOTIDE SEQUENCE [LARGE SCALE GENOMIC DNA]</scope>
    <source>
        <strain evidence="3">WPN32</strain>
    </source>
</reference>
<accession>A0ABU3LTV1</accession>
<name>A0ABU3LTV1_9ACTN</name>
<feature type="compositionally biased region" description="Basic and acidic residues" evidence="1">
    <location>
        <begin position="68"/>
        <end position="81"/>
    </location>
</feature>
<protein>
    <submittedName>
        <fullName evidence="2">Uncharacterized protein</fullName>
    </submittedName>
</protein>
<keyword evidence="3" id="KW-1185">Reference proteome</keyword>
<dbReference type="Proteomes" id="UP001257948">
    <property type="component" value="Unassembled WGS sequence"/>
</dbReference>
<sequence length="145" mass="14502">MELVPKSPAGRAAHSLRLSAQSLTTLAASAPDPAADARCARNIAAAAALAALTAQAAQAAQAAQTHDANNHESSQENDDRPGSLSSAAFRTALKASQAAPAAAGGSAAGRDPELNAAAEKAVEAARPAGWTRPSRPVHKTGPARR</sequence>
<feature type="compositionally biased region" description="Low complexity" evidence="1">
    <location>
        <begin position="95"/>
        <end position="128"/>
    </location>
</feature>
<evidence type="ECO:0000256" key="1">
    <source>
        <dbReference type="SAM" id="MobiDB-lite"/>
    </source>
</evidence>
<comment type="caution">
    <text evidence="2">The sequence shown here is derived from an EMBL/GenBank/DDBJ whole genome shotgun (WGS) entry which is preliminary data.</text>
</comment>
<dbReference type="RefSeq" id="WP_314202227.1">
    <property type="nucleotide sequence ID" value="NZ_JAVTLL010000011.1"/>
</dbReference>
<feature type="region of interest" description="Disordered" evidence="1">
    <location>
        <begin position="58"/>
        <end position="145"/>
    </location>
</feature>
<dbReference type="EMBL" id="JAVTLL010000011">
    <property type="protein sequence ID" value="MDT7842670.1"/>
    <property type="molecule type" value="Genomic_DNA"/>
</dbReference>
<proteinExistence type="predicted"/>
<feature type="compositionally biased region" description="Low complexity" evidence="1">
    <location>
        <begin position="58"/>
        <end position="67"/>
    </location>
</feature>
<feature type="compositionally biased region" description="Basic residues" evidence="1">
    <location>
        <begin position="135"/>
        <end position="145"/>
    </location>
</feature>
<evidence type="ECO:0000313" key="3">
    <source>
        <dbReference type="Proteomes" id="UP001257948"/>
    </source>
</evidence>
<organism evidence="2 3">
    <name type="scientific">Streptomyces justiciae</name>
    <dbReference type="NCBI Taxonomy" id="2780140"/>
    <lineage>
        <taxon>Bacteria</taxon>
        <taxon>Bacillati</taxon>
        <taxon>Actinomycetota</taxon>
        <taxon>Actinomycetes</taxon>
        <taxon>Kitasatosporales</taxon>
        <taxon>Streptomycetaceae</taxon>
        <taxon>Streptomyces</taxon>
    </lineage>
</organism>